<name>A0A5Q0QIM1_9SPHI</name>
<evidence type="ECO:0000313" key="1">
    <source>
        <dbReference type="EMBL" id="QGA27822.1"/>
    </source>
</evidence>
<proteinExistence type="predicted"/>
<protein>
    <submittedName>
        <fullName evidence="1">Uncharacterized protein</fullName>
    </submittedName>
</protein>
<dbReference type="KEGG" id="sphe:GFH32_16495"/>
<dbReference type="Proteomes" id="UP000326921">
    <property type="component" value="Chromosome"/>
</dbReference>
<sequence>MIYKLEKIEIVESKLFVGSKDGGVEERLKRPVRDYLWVKLGGINAIESRAKDSLRVFKDVLTEYPEQYEANKFQFKVGQSDSLFRWNIYANFWQYYGRFPSDRQHIYYERNFSTLHKKRPNISFDLSDDSEGYASKDDFFWGNEYHFPTIKHMTEKTDTVMYCNVRYVYKKVKN</sequence>
<keyword evidence="2" id="KW-1185">Reference proteome</keyword>
<dbReference type="RefSeq" id="WP_153512649.1">
    <property type="nucleotide sequence ID" value="NZ_CP045652.1"/>
</dbReference>
<dbReference type="EMBL" id="CP045652">
    <property type="protein sequence ID" value="QGA27822.1"/>
    <property type="molecule type" value="Genomic_DNA"/>
</dbReference>
<reference evidence="1 2" key="1">
    <citation type="submission" date="2019-10" db="EMBL/GenBank/DDBJ databases">
        <authorList>
            <person name="Dong K."/>
        </authorList>
    </citation>
    <scope>NUCLEOTIDE SEQUENCE [LARGE SCALE GENOMIC DNA]</scope>
    <source>
        <strain evidence="2">dk4302</strain>
    </source>
</reference>
<organism evidence="1 2">
    <name type="scientific">Sphingobacterium zhuxiongii</name>
    <dbReference type="NCBI Taxonomy" id="2662364"/>
    <lineage>
        <taxon>Bacteria</taxon>
        <taxon>Pseudomonadati</taxon>
        <taxon>Bacteroidota</taxon>
        <taxon>Sphingobacteriia</taxon>
        <taxon>Sphingobacteriales</taxon>
        <taxon>Sphingobacteriaceae</taxon>
        <taxon>Sphingobacterium</taxon>
    </lineage>
</organism>
<accession>A0A5Q0QIM1</accession>
<evidence type="ECO:0000313" key="2">
    <source>
        <dbReference type="Proteomes" id="UP000326921"/>
    </source>
</evidence>
<gene>
    <name evidence="1" type="ORF">GFH32_16495</name>
</gene>
<dbReference type="AlphaFoldDB" id="A0A5Q0QIM1"/>